<dbReference type="EMBL" id="BTSX01000006">
    <property type="protein sequence ID" value="GMT04143.1"/>
    <property type="molecule type" value="Genomic_DNA"/>
</dbReference>
<comment type="caution">
    <text evidence="2">The sequence shown here is derived from an EMBL/GenBank/DDBJ whole genome shotgun (WGS) entry which is preliminary data.</text>
</comment>
<name>A0AAV5UBU2_9BILA</name>
<evidence type="ECO:0000313" key="3">
    <source>
        <dbReference type="Proteomes" id="UP001432027"/>
    </source>
</evidence>
<feature type="compositionally biased region" description="Polar residues" evidence="1">
    <location>
        <begin position="151"/>
        <end position="186"/>
    </location>
</feature>
<feature type="region of interest" description="Disordered" evidence="1">
    <location>
        <begin position="88"/>
        <end position="108"/>
    </location>
</feature>
<feature type="non-terminal residue" evidence="2">
    <location>
        <position position="186"/>
    </location>
</feature>
<accession>A0AAV5UBU2</accession>
<evidence type="ECO:0000313" key="2">
    <source>
        <dbReference type="EMBL" id="GMT04143.1"/>
    </source>
</evidence>
<gene>
    <name evidence="2" type="ORF">PENTCL1PPCAC_26317</name>
</gene>
<dbReference type="AlphaFoldDB" id="A0AAV5UBU2"/>
<reference evidence="2" key="1">
    <citation type="submission" date="2023-10" db="EMBL/GenBank/DDBJ databases">
        <title>Genome assembly of Pristionchus species.</title>
        <authorList>
            <person name="Yoshida K."/>
            <person name="Sommer R.J."/>
        </authorList>
    </citation>
    <scope>NUCLEOTIDE SEQUENCE</scope>
    <source>
        <strain evidence="2">RS0144</strain>
    </source>
</reference>
<dbReference type="Proteomes" id="UP001432027">
    <property type="component" value="Unassembled WGS sequence"/>
</dbReference>
<evidence type="ECO:0000256" key="1">
    <source>
        <dbReference type="SAM" id="MobiDB-lite"/>
    </source>
</evidence>
<organism evidence="2 3">
    <name type="scientific">Pristionchus entomophagus</name>
    <dbReference type="NCBI Taxonomy" id="358040"/>
    <lineage>
        <taxon>Eukaryota</taxon>
        <taxon>Metazoa</taxon>
        <taxon>Ecdysozoa</taxon>
        <taxon>Nematoda</taxon>
        <taxon>Chromadorea</taxon>
        <taxon>Rhabditida</taxon>
        <taxon>Rhabditina</taxon>
        <taxon>Diplogasteromorpha</taxon>
        <taxon>Diplogasteroidea</taxon>
        <taxon>Neodiplogasteridae</taxon>
        <taxon>Pristionchus</taxon>
    </lineage>
</organism>
<sequence length="186" mass="20392">MFTHAWTGKSAGDSSSRLLRWNLLYDVVWDSRHSKGLSLPIPHWRELSVEKTNGVSLVAAFPGTEVAPTIRPGWQHPRHRLCSASMEAGRNGRARTATPASVRISPEASVSLSRTECARIPPHPTEDQSALEVLPELSSVTDPVAHRPTLLMSSSRKSAWNTSDSRTTRNSLEQSTHPIPSKSVQG</sequence>
<protein>
    <submittedName>
        <fullName evidence="2">Uncharacterized protein</fullName>
    </submittedName>
</protein>
<proteinExistence type="predicted"/>
<feature type="region of interest" description="Disordered" evidence="1">
    <location>
        <begin position="146"/>
        <end position="186"/>
    </location>
</feature>
<keyword evidence="3" id="KW-1185">Reference proteome</keyword>